<proteinExistence type="inferred from homology"/>
<evidence type="ECO:0000313" key="7">
    <source>
        <dbReference type="Proteomes" id="UP001642540"/>
    </source>
</evidence>
<sequence>MCDSGALVIDNGTGNCVAGFAGYDGPSTAVPSIVGHQKYEYFREFWGRDSFVGNDAQSKRGILNLHYPVKHGIVTNWNEMEQVWHHTFYNELRVNPDEHPILLTEAPLNPKNNRKMMTEIMFEKFSIPDLYVIHTAALPMLVHSCNTGSTNAVIVDSGDGVTYACPMFEGFALTQGVTRVDFGGRDISDYLNQMLREERGYQFCTPQTQREITRDMKEKLCYVSGNYDVELQNDNVDVSATYELPDGETIMIGAERFRCPEALFQPSLIGLSSSGIHEMVYESIQQCDPQIQEALYSNIVLCGGTSMLPGIVDRLEREIRTLAPQNMAEHVKIFADPDRTNLTWKGGSMAASLAGFPDICISKQEYDEVGSSIVHRKCF</sequence>
<dbReference type="InterPro" id="IPR043129">
    <property type="entry name" value="ATPase_NBD"/>
</dbReference>
<keyword evidence="4" id="KW-0067">ATP-binding</keyword>
<gene>
    <name evidence="6" type="ORF">ODALV1_LOCUS4240</name>
</gene>
<comment type="caution">
    <text evidence="6">The sequence shown here is derived from an EMBL/GenBank/DDBJ whole genome shotgun (WGS) entry which is preliminary data.</text>
</comment>
<dbReference type="Pfam" id="PF00022">
    <property type="entry name" value="Actin"/>
    <property type="match status" value="1"/>
</dbReference>
<dbReference type="InterPro" id="IPR004000">
    <property type="entry name" value="Actin"/>
</dbReference>
<protein>
    <recommendedName>
        <fullName evidence="8">Actin</fullName>
    </recommendedName>
</protein>
<accession>A0ABP1PVA3</accession>
<reference evidence="6 7" key="1">
    <citation type="submission" date="2024-08" db="EMBL/GenBank/DDBJ databases">
        <authorList>
            <person name="Cucini C."/>
            <person name="Frati F."/>
        </authorList>
    </citation>
    <scope>NUCLEOTIDE SEQUENCE [LARGE SCALE GENOMIC DNA]</scope>
</reference>
<name>A0ABP1PVA3_9HEXA</name>
<organism evidence="6 7">
    <name type="scientific">Orchesella dallaii</name>
    <dbReference type="NCBI Taxonomy" id="48710"/>
    <lineage>
        <taxon>Eukaryota</taxon>
        <taxon>Metazoa</taxon>
        <taxon>Ecdysozoa</taxon>
        <taxon>Arthropoda</taxon>
        <taxon>Hexapoda</taxon>
        <taxon>Collembola</taxon>
        <taxon>Entomobryomorpha</taxon>
        <taxon>Entomobryoidea</taxon>
        <taxon>Orchesellidae</taxon>
        <taxon>Orchesellinae</taxon>
        <taxon>Orchesella</taxon>
    </lineage>
</organism>
<evidence type="ECO:0000256" key="3">
    <source>
        <dbReference type="ARBA" id="ARBA00022741"/>
    </source>
</evidence>
<dbReference type="SMART" id="SM00268">
    <property type="entry name" value="ACTIN"/>
    <property type="match status" value="1"/>
</dbReference>
<keyword evidence="2" id="KW-0963">Cytoplasm</keyword>
<dbReference type="Proteomes" id="UP001642540">
    <property type="component" value="Unassembled WGS sequence"/>
</dbReference>
<dbReference type="Gene3D" id="3.30.420.40">
    <property type="match status" value="2"/>
</dbReference>
<evidence type="ECO:0000256" key="4">
    <source>
        <dbReference type="ARBA" id="ARBA00022840"/>
    </source>
</evidence>
<dbReference type="PANTHER" id="PTHR11937">
    <property type="entry name" value="ACTIN"/>
    <property type="match status" value="1"/>
</dbReference>
<comment type="subcellular location">
    <subcellularLocation>
        <location evidence="1">Cytoplasm</location>
    </subcellularLocation>
</comment>
<dbReference type="SUPFAM" id="SSF53067">
    <property type="entry name" value="Actin-like ATPase domain"/>
    <property type="match status" value="2"/>
</dbReference>
<evidence type="ECO:0000256" key="1">
    <source>
        <dbReference type="ARBA" id="ARBA00004496"/>
    </source>
</evidence>
<dbReference type="PROSITE" id="PS01132">
    <property type="entry name" value="ACTINS_ACT_LIKE"/>
    <property type="match status" value="1"/>
</dbReference>
<dbReference type="EMBL" id="CAXLJM020000013">
    <property type="protein sequence ID" value="CAL8078965.1"/>
    <property type="molecule type" value="Genomic_DNA"/>
</dbReference>
<evidence type="ECO:0000313" key="6">
    <source>
        <dbReference type="EMBL" id="CAL8078965.1"/>
    </source>
</evidence>
<dbReference type="Gene3D" id="3.90.640.10">
    <property type="entry name" value="Actin, Chain A, domain 4"/>
    <property type="match status" value="1"/>
</dbReference>
<keyword evidence="7" id="KW-1185">Reference proteome</keyword>
<dbReference type="PRINTS" id="PR00190">
    <property type="entry name" value="ACTIN"/>
</dbReference>
<evidence type="ECO:0000256" key="2">
    <source>
        <dbReference type="ARBA" id="ARBA00022490"/>
    </source>
</evidence>
<dbReference type="InterPro" id="IPR020902">
    <property type="entry name" value="Actin/actin-like_CS"/>
</dbReference>
<comment type="similarity">
    <text evidence="5">Belongs to the actin family.</text>
</comment>
<evidence type="ECO:0008006" key="8">
    <source>
        <dbReference type="Google" id="ProtNLM"/>
    </source>
</evidence>
<keyword evidence="3" id="KW-0547">Nucleotide-binding</keyword>
<evidence type="ECO:0000256" key="5">
    <source>
        <dbReference type="RuleBase" id="RU000487"/>
    </source>
</evidence>